<evidence type="ECO:0000256" key="2">
    <source>
        <dbReference type="ARBA" id="ARBA00022487"/>
    </source>
</evidence>
<protein>
    <recommendedName>
        <fullName evidence="6">Carboxylic ester hydrolase</fullName>
        <ecNumber evidence="6">3.1.1.-</ecNumber>
    </recommendedName>
</protein>
<dbReference type="Proteomes" id="UP000076502">
    <property type="component" value="Unassembled WGS sequence"/>
</dbReference>
<dbReference type="InterPro" id="IPR029058">
    <property type="entry name" value="AB_hydrolase_fold"/>
</dbReference>
<keyword evidence="9" id="KW-1185">Reference proteome</keyword>
<dbReference type="Gene3D" id="3.40.50.1820">
    <property type="entry name" value="alpha/beta hydrolase"/>
    <property type="match status" value="1"/>
</dbReference>
<proteinExistence type="inferred from homology"/>
<keyword evidence="5" id="KW-0325">Glycoprotein</keyword>
<reference evidence="8 9" key="1">
    <citation type="submission" date="2015-07" db="EMBL/GenBank/DDBJ databases">
        <title>The genome of Dufourea novaeangliae.</title>
        <authorList>
            <person name="Pan H."/>
            <person name="Kapheim K."/>
        </authorList>
    </citation>
    <scope>NUCLEOTIDE SEQUENCE [LARGE SCALE GENOMIC DNA]</scope>
    <source>
        <strain evidence="8">0120121106</strain>
        <tissue evidence="8">Whole body</tissue>
    </source>
</reference>
<evidence type="ECO:0000256" key="4">
    <source>
        <dbReference type="ARBA" id="ARBA00023157"/>
    </source>
</evidence>
<keyword evidence="4" id="KW-1015">Disulfide bond</keyword>
<evidence type="ECO:0000313" key="8">
    <source>
        <dbReference type="EMBL" id="KZC04930.1"/>
    </source>
</evidence>
<evidence type="ECO:0000259" key="7">
    <source>
        <dbReference type="Pfam" id="PF00135"/>
    </source>
</evidence>
<dbReference type="Pfam" id="PF00135">
    <property type="entry name" value="COesterase"/>
    <property type="match status" value="2"/>
</dbReference>
<dbReference type="AlphaFoldDB" id="A0A154P1C0"/>
<dbReference type="OrthoDB" id="19653at2759"/>
<evidence type="ECO:0000256" key="1">
    <source>
        <dbReference type="ARBA" id="ARBA00005964"/>
    </source>
</evidence>
<feature type="domain" description="Carboxylesterase type B" evidence="7">
    <location>
        <begin position="388"/>
        <end position="464"/>
    </location>
</feature>
<feature type="signal peptide" evidence="6">
    <location>
        <begin position="1"/>
        <end position="20"/>
    </location>
</feature>
<evidence type="ECO:0000256" key="5">
    <source>
        <dbReference type="ARBA" id="ARBA00023180"/>
    </source>
</evidence>
<comment type="similarity">
    <text evidence="1 6">Belongs to the type-B carboxylesterase/lipase family.</text>
</comment>
<dbReference type="GO" id="GO:0052689">
    <property type="term" value="F:carboxylic ester hydrolase activity"/>
    <property type="evidence" value="ECO:0007669"/>
    <property type="project" value="UniProtKB-KW"/>
</dbReference>
<dbReference type="SUPFAM" id="SSF53474">
    <property type="entry name" value="alpha/beta-Hydrolases"/>
    <property type="match status" value="1"/>
</dbReference>
<dbReference type="EC" id="3.1.1.-" evidence="6"/>
<keyword evidence="3 6" id="KW-0378">Hydrolase</keyword>
<keyword evidence="6" id="KW-0732">Signal</keyword>
<keyword evidence="2" id="KW-0719">Serine esterase</keyword>
<evidence type="ECO:0000256" key="6">
    <source>
        <dbReference type="RuleBase" id="RU361235"/>
    </source>
</evidence>
<dbReference type="ESTHER" id="9hyme-a0a154p1c0">
    <property type="family name" value="Carb_B_Arthropoda"/>
</dbReference>
<sequence>MAGLLFAISILLATGGQCRGEDESPIVQTKSGPVQGSVWKTPWHNVKYFSFRGVPYAQPPIGDLRFKPPVPIDPWTNVLDARKERSVCPQLSGDSYVGNEDCLYLNVHTPVTKFDDSMPKLATMVWIYGGSFIHGSGDASTYGPDFFMEQNVVVVTLNYRLGALGFLHLNHPNAMGNAGLLDQNLALKWVKDNIAAFGGDPANVTIFGQSAGSSSVVLHHLSELSSDLFTRSISQSGTPLVFMYRNPSNSVRNARRLASILNFDNSNTDQLLQSYLRANAEDLVRGTEKISLIPSSVRDPFCSLMVPPTIDGVFLTECPITLFMTGKFKKCDKMLGFTYDELISFSDSINNEVTNSALNNDMVKRILGETVGVSNLTMSSGVDFTQKFFAKYSDEHPVYFYLLSYADFPKKDLDRLPPQETGHGDDLALLFNTDILGSAPNPDDAFNVMRRKMVTLWANFAKYGYVTTLSF</sequence>
<dbReference type="PROSITE" id="PS00122">
    <property type="entry name" value="CARBOXYLESTERASE_B_1"/>
    <property type="match status" value="1"/>
</dbReference>
<organism evidence="8 9">
    <name type="scientific">Dufourea novaeangliae</name>
    <name type="common">Sweat bee</name>
    <dbReference type="NCBI Taxonomy" id="178035"/>
    <lineage>
        <taxon>Eukaryota</taxon>
        <taxon>Metazoa</taxon>
        <taxon>Ecdysozoa</taxon>
        <taxon>Arthropoda</taxon>
        <taxon>Hexapoda</taxon>
        <taxon>Insecta</taxon>
        <taxon>Pterygota</taxon>
        <taxon>Neoptera</taxon>
        <taxon>Endopterygota</taxon>
        <taxon>Hymenoptera</taxon>
        <taxon>Apocrita</taxon>
        <taxon>Aculeata</taxon>
        <taxon>Apoidea</taxon>
        <taxon>Anthophila</taxon>
        <taxon>Halictidae</taxon>
        <taxon>Rophitinae</taxon>
        <taxon>Dufourea</taxon>
    </lineage>
</organism>
<dbReference type="InterPro" id="IPR019826">
    <property type="entry name" value="Carboxylesterase_B_AS"/>
</dbReference>
<dbReference type="STRING" id="178035.A0A154P1C0"/>
<name>A0A154P1C0_DUFNO</name>
<dbReference type="EMBL" id="KQ434783">
    <property type="protein sequence ID" value="KZC04930.1"/>
    <property type="molecule type" value="Genomic_DNA"/>
</dbReference>
<dbReference type="InterPro" id="IPR002018">
    <property type="entry name" value="CarbesteraseB"/>
</dbReference>
<feature type="domain" description="Carboxylesterase type B" evidence="7">
    <location>
        <begin position="24"/>
        <end position="367"/>
    </location>
</feature>
<dbReference type="InterPro" id="IPR050309">
    <property type="entry name" value="Type-B_Carboxylest/Lipase"/>
</dbReference>
<gene>
    <name evidence="8" type="ORF">WN55_09729</name>
</gene>
<accession>A0A154P1C0</accession>
<evidence type="ECO:0000313" key="9">
    <source>
        <dbReference type="Proteomes" id="UP000076502"/>
    </source>
</evidence>
<evidence type="ECO:0000256" key="3">
    <source>
        <dbReference type="ARBA" id="ARBA00022801"/>
    </source>
</evidence>
<dbReference type="PANTHER" id="PTHR11559">
    <property type="entry name" value="CARBOXYLESTERASE"/>
    <property type="match status" value="1"/>
</dbReference>
<feature type="chain" id="PRO_5007359314" description="Carboxylic ester hydrolase" evidence="6">
    <location>
        <begin position="21"/>
        <end position="471"/>
    </location>
</feature>